<feature type="transmembrane region" description="Helical" evidence="2">
    <location>
        <begin position="175"/>
        <end position="195"/>
    </location>
</feature>
<keyword evidence="2" id="KW-0812">Transmembrane</keyword>
<name>A0A8K0NJC4_9HYPO</name>
<keyword evidence="4" id="KW-1185">Reference proteome</keyword>
<feature type="transmembrane region" description="Helical" evidence="2">
    <location>
        <begin position="489"/>
        <end position="510"/>
    </location>
</feature>
<dbReference type="InterPro" id="IPR021840">
    <property type="entry name" value="DUF3433"/>
</dbReference>
<gene>
    <name evidence="3" type="ORF">E4U42_003021</name>
</gene>
<feature type="transmembrane region" description="Helical" evidence="2">
    <location>
        <begin position="605"/>
        <end position="630"/>
    </location>
</feature>
<evidence type="ECO:0000256" key="1">
    <source>
        <dbReference type="SAM" id="MobiDB-lite"/>
    </source>
</evidence>
<comment type="caution">
    <text evidence="3">The sequence shown here is derived from an EMBL/GenBank/DDBJ whole genome shotgun (WGS) entry which is preliminary data.</text>
</comment>
<feature type="transmembrane region" description="Helical" evidence="2">
    <location>
        <begin position="320"/>
        <end position="342"/>
    </location>
</feature>
<dbReference type="Pfam" id="PF11915">
    <property type="entry name" value="DUF3433"/>
    <property type="match status" value="2"/>
</dbReference>
<evidence type="ECO:0000313" key="4">
    <source>
        <dbReference type="Proteomes" id="UP000811619"/>
    </source>
</evidence>
<feature type="transmembrane region" description="Helical" evidence="2">
    <location>
        <begin position="530"/>
        <end position="553"/>
    </location>
</feature>
<feature type="transmembrane region" description="Helical" evidence="2">
    <location>
        <begin position="642"/>
        <end position="663"/>
    </location>
</feature>
<sequence>MFAADDAARVNIFKDELSLAAGQVTPGVDNSPYIQYALDALTRDQEGSSGSQVRAGSPTPERYSESPPPQQRPRFMVKDPASLQSPRLGPASNKSHYAPIPHRLPAGLPESPSAENASFEGKGPALQPTRYPNPMAVGLGQWIPVGKDELQTIDPRGRTYQPLTFKPRIIRPLSMIFFMMLAVSMTVGLIVAAVYSHQYHGLTPYPGSIYSWQYFVFRILPQLLAGAILIYAQSIVIASLRILPFAALAGEDPQERYQALFRNLYPKTFLWPQWSGPWQFKAFSVATWLMNFTVPLQSALFTVINDDGKAEWRWATSSGVIWTLVALYIILLIATLILMIFWSDHWTGLAWDVRSIADLIPLLHRTNTMSSYRRKGLCGRNRDLKAELPERWFDRLGYWQMEDMTTGGIWHTIGISASPTIGAPEMPLEKQQQRQRPGNNTDRRGSWIDSFRGRPSNELSDDSQQTGSCALLDFEGGSYMPLSLRSLPLTAFVLVVASLVLALLIVSFLPQTRLENGFAPLVAVRPNSSAFSAANFLYSFLPAGLGMVLFLLFQSPDRALRIVQPWSDMGRLDGGLASRTILADYAACLPLEVTWRALCNGHWRVALLSLMSTLSIFIPILAGGLLMALTARSGQVRMFPSMPVFGVLVALLILYVACLGTLLPRRQQFRLPHSVETIASTISFCTAEDLCADAAFRSVRSRADLLDRLGVGRPDRREESVWFFGVLAGRDEKRLSIRRMKRYTEKMTMTRFTNSMV</sequence>
<protein>
    <recommendedName>
        <fullName evidence="5">Phosphoribosylaminoimidazole-succinocarboxamide synthase</fullName>
    </recommendedName>
</protein>
<reference evidence="3" key="1">
    <citation type="journal article" date="2020" name="bioRxiv">
        <title>Whole genome comparisons of ergot fungi reveals the divergence and evolution of species within the genus Claviceps are the result of varying mechanisms driving genome evolution and host range expansion.</title>
        <authorList>
            <person name="Wyka S.A."/>
            <person name="Mondo S.J."/>
            <person name="Liu M."/>
            <person name="Dettman J."/>
            <person name="Nalam V."/>
            <person name="Broders K.D."/>
        </authorList>
    </citation>
    <scope>NUCLEOTIDE SEQUENCE</scope>
    <source>
        <strain evidence="3">CCC 489</strain>
    </source>
</reference>
<evidence type="ECO:0000256" key="2">
    <source>
        <dbReference type="SAM" id="Phobius"/>
    </source>
</evidence>
<proteinExistence type="predicted"/>
<keyword evidence="2" id="KW-0472">Membrane</keyword>
<dbReference type="Proteomes" id="UP000811619">
    <property type="component" value="Unassembled WGS sequence"/>
</dbReference>
<dbReference type="AlphaFoldDB" id="A0A8K0NJC4"/>
<dbReference type="PANTHER" id="PTHR37544">
    <property type="entry name" value="SPRAY-RELATED"/>
    <property type="match status" value="1"/>
</dbReference>
<organism evidence="3 4">
    <name type="scientific">Claviceps africana</name>
    <dbReference type="NCBI Taxonomy" id="83212"/>
    <lineage>
        <taxon>Eukaryota</taxon>
        <taxon>Fungi</taxon>
        <taxon>Dikarya</taxon>
        <taxon>Ascomycota</taxon>
        <taxon>Pezizomycotina</taxon>
        <taxon>Sordariomycetes</taxon>
        <taxon>Hypocreomycetidae</taxon>
        <taxon>Hypocreales</taxon>
        <taxon>Clavicipitaceae</taxon>
        <taxon>Claviceps</taxon>
    </lineage>
</organism>
<dbReference type="PANTHER" id="PTHR37544:SF1">
    <property type="entry name" value="PHOSPHORIBOSYLAMINOIMIDAZOLE-SUCCINOCARBOXAMIDE SYNTHASE"/>
    <property type="match status" value="1"/>
</dbReference>
<evidence type="ECO:0008006" key="5">
    <source>
        <dbReference type="Google" id="ProtNLM"/>
    </source>
</evidence>
<keyword evidence="2" id="KW-1133">Transmembrane helix</keyword>
<feature type="region of interest" description="Disordered" evidence="1">
    <location>
        <begin position="427"/>
        <end position="448"/>
    </location>
</feature>
<dbReference type="OrthoDB" id="3057599at2759"/>
<feature type="transmembrane region" description="Helical" evidence="2">
    <location>
        <begin position="282"/>
        <end position="300"/>
    </location>
</feature>
<evidence type="ECO:0000313" key="3">
    <source>
        <dbReference type="EMBL" id="KAG5926719.1"/>
    </source>
</evidence>
<feature type="transmembrane region" description="Helical" evidence="2">
    <location>
        <begin position="215"/>
        <end position="232"/>
    </location>
</feature>
<accession>A0A8K0NJC4</accession>
<feature type="region of interest" description="Disordered" evidence="1">
    <location>
        <begin position="43"/>
        <end position="127"/>
    </location>
</feature>
<dbReference type="EMBL" id="SRPY01000242">
    <property type="protein sequence ID" value="KAG5926719.1"/>
    <property type="molecule type" value="Genomic_DNA"/>
</dbReference>